<keyword evidence="3" id="KW-1185">Reference proteome</keyword>
<dbReference type="EMBL" id="UYRU01069233">
    <property type="protein sequence ID" value="VDN18495.1"/>
    <property type="molecule type" value="Genomic_DNA"/>
</dbReference>
<dbReference type="PANTHER" id="PTHR16058:SF4">
    <property type="entry name" value="DOUBLE ZINC RIBBON AND ANKYRIN REPEAT-CONTAINING PROTEIN 1"/>
    <property type="match status" value="1"/>
</dbReference>
<feature type="region of interest" description="Disordered" evidence="1">
    <location>
        <begin position="126"/>
        <end position="146"/>
    </location>
</feature>
<dbReference type="InterPro" id="IPR052481">
    <property type="entry name" value="DZAN1"/>
</dbReference>
<dbReference type="PANTHER" id="PTHR16058">
    <property type="entry name" value="DOUBLE ZINC RIBBON AND ANKYRIN REPEAT-CONTAINING PROTEIN 1"/>
    <property type="match status" value="1"/>
</dbReference>
<name>A0A3P7LNA0_DIBLA</name>
<accession>A0A3P7LNA0</accession>
<dbReference type="AlphaFoldDB" id="A0A3P7LNA0"/>
<feature type="region of interest" description="Disordered" evidence="1">
    <location>
        <begin position="66"/>
        <end position="97"/>
    </location>
</feature>
<sequence>MQLEHVLVHLKAHTQNNADFRNLLGNPRLGKLLYAGIEEDDGELTIFMTFQHHNPQITTQDLLRMPEETTKSGRLSRNGGVPQAAARSKPHQCNNNGCFSPSSDNVARFEEDSWASNSFDNLTIADDLSEDGAPVPIRSASSGRDC</sequence>
<evidence type="ECO:0000313" key="2">
    <source>
        <dbReference type="EMBL" id="VDN18495.1"/>
    </source>
</evidence>
<protein>
    <submittedName>
        <fullName evidence="2">Uncharacterized protein</fullName>
    </submittedName>
</protein>
<evidence type="ECO:0000256" key="1">
    <source>
        <dbReference type="SAM" id="MobiDB-lite"/>
    </source>
</evidence>
<dbReference type="OrthoDB" id="10033229at2759"/>
<dbReference type="Proteomes" id="UP000281553">
    <property type="component" value="Unassembled WGS sequence"/>
</dbReference>
<reference evidence="2 3" key="1">
    <citation type="submission" date="2018-11" db="EMBL/GenBank/DDBJ databases">
        <authorList>
            <consortium name="Pathogen Informatics"/>
        </authorList>
    </citation>
    <scope>NUCLEOTIDE SEQUENCE [LARGE SCALE GENOMIC DNA]</scope>
</reference>
<evidence type="ECO:0000313" key="3">
    <source>
        <dbReference type="Proteomes" id="UP000281553"/>
    </source>
</evidence>
<organism evidence="2 3">
    <name type="scientific">Dibothriocephalus latus</name>
    <name type="common">Fish tapeworm</name>
    <name type="synonym">Diphyllobothrium latum</name>
    <dbReference type="NCBI Taxonomy" id="60516"/>
    <lineage>
        <taxon>Eukaryota</taxon>
        <taxon>Metazoa</taxon>
        <taxon>Spiralia</taxon>
        <taxon>Lophotrochozoa</taxon>
        <taxon>Platyhelminthes</taxon>
        <taxon>Cestoda</taxon>
        <taxon>Eucestoda</taxon>
        <taxon>Diphyllobothriidea</taxon>
        <taxon>Diphyllobothriidae</taxon>
        <taxon>Dibothriocephalus</taxon>
    </lineage>
</organism>
<gene>
    <name evidence="2" type="ORF">DILT_LOCUS13200</name>
</gene>
<proteinExistence type="predicted"/>